<comment type="caution">
    <text evidence="2">The sequence shown here is derived from an EMBL/GenBank/DDBJ whole genome shotgun (WGS) entry which is preliminary data.</text>
</comment>
<dbReference type="EMBL" id="JAVDYC010000001">
    <property type="protein sequence ID" value="MDR7320187.1"/>
    <property type="molecule type" value="Genomic_DNA"/>
</dbReference>
<accession>A0AAE4CQ65</accession>
<evidence type="ECO:0000313" key="2">
    <source>
        <dbReference type="EMBL" id="MDR7320187.1"/>
    </source>
</evidence>
<name>A0AAE4CQ65_9ACTN</name>
<reference evidence="2 3" key="1">
    <citation type="submission" date="2023-07" db="EMBL/GenBank/DDBJ databases">
        <title>Sequencing the genomes of 1000 actinobacteria strains.</title>
        <authorList>
            <person name="Klenk H.-P."/>
        </authorList>
    </citation>
    <scope>NUCLEOTIDE SEQUENCE [LARGE SCALE GENOMIC DNA]</scope>
    <source>
        <strain evidence="2 3">DSM 44711</strain>
    </source>
</reference>
<dbReference type="AlphaFoldDB" id="A0AAE4CQ65"/>
<evidence type="ECO:0000256" key="1">
    <source>
        <dbReference type="SAM" id="MobiDB-lite"/>
    </source>
</evidence>
<organism evidence="2 3">
    <name type="scientific">Catenuloplanes niger</name>
    <dbReference type="NCBI Taxonomy" id="587534"/>
    <lineage>
        <taxon>Bacteria</taxon>
        <taxon>Bacillati</taxon>
        <taxon>Actinomycetota</taxon>
        <taxon>Actinomycetes</taxon>
        <taxon>Micromonosporales</taxon>
        <taxon>Micromonosporaceae</taxon>
        <taxon>Catenuloplanes</taxon>
    </lineage>
</organism>
<gene>
    <name evidence="2" type="ORF">J2S44_000437</name>
</gene>
<dbReference type="Proteomes" id="UP001183629">
    <property type="component" value="Unassembled WGS sequence"/>
</dbReference>
<feature type="region of interest" description="Disordered" evidence="1">
    <location>
        <begin position="1"/>
        <end position="28"/>
    </location>
</feature>
<proteinExistence type="predicted"/>
<sequence>MVQSVDVSTHRVPPPATRIGPLTFQDGM</sequence>
<keyword evidence="3" id="KW-1185">Reference proteome</keyword>
<protein>
    <submittedName>
        <fullName evidence="2">Uncharacterized protein</fullName>
    </submittedName>
</protein>
<evidence type="ECO:0000313" key="3">
    <source>
        <dbReference type="Proteomes" id="UP001183629"/>
    </source>
</evidence>